<dbReference type="Pfam" id="PF00722">
    <property type="entry name" value="Glyco_hydro_16"/>
    <property type="match status" value="1"/>
</dbReference>
<feature type="signal peptide" evidence="2">
    <location>
        <begin position="1"/>
        <end position="19"/>
    </location>
</feature>
<feature type="chain" id="PRO_5037404272" evidence="2">
    <location>
        <begin position="20"/>
        <end position="446"/>
    </location>
</feature>
<dbReference type="InterPro" id="IPR000757">
    <property type="entry name" value="Beta-glucanase-like"/>
</dbReference>
<organism evidence="4 5">
    <name type="scientific">SAR86 cluster bacterium</name>
    <dbReference type="NCBI Taxonomy" id="2030880"/>
    <lineage>
        <taxon>Bacteria</taxon>
        <taxon>Pseudomonadati</taxon>
        <taxon>Pseudomonadota</taxon>
        <taxon>Gammaproteobacteria</taxon>
        <taxon>SAR86 cluster</taxon>
    </lineage>
</organism>
<dbReference type="AlphaFoldDB" id="A0A937IB62"/>
<dbReference type="Gene3D" id="2.60.120.200">
    <property type="match status" value="1"/>
</dbReference>
<accession>A0A937IB62</accession>
<evidence type="ECO:0000256" key="2">
    <source>
        <dbReference type="SAM" id="SignalP"/>
    </source>
</evidence>
<dbReference type="SUPFAM" id="SSF49899">
    <property type="entry name" value="Concanavalin A-like lectins/glucanases"/>
    <property type="match status" value="1"/>
</dbReference>
<comment type="similarity">
    <text evidence="1">Belongs to the glycosyl hydrolase 16 family.</text>
</comment>
<comment type="caution">
    <text evidence="4">The sequence shown here is derived from an EMBL/GenBank/DDBJ whole genome shotgun (WGS) entry which is preliminary data.</text>
</comment>
<proteinExistence type="inferred from homology"/>
<feature type="domain" description="GH16" evidence="3">
    <location>
        <begin position="135"/>
        <end position="446"/>
    </location>
</feature>
<dbReference type="PROSITE" id="PS51257">
    <property type="entry name" value="PROKAR_LIPOPROTEIN"/>
    <property type="match status" value="1"/>
</dbReference>
<dbReference type="GO" id="GO:0004553">
    <property type="term" value="F:hydrolase activity, hydrolyzing O-glycosyl compounds"/>
    <property type="evidence" value="ECO:0007669"/>
    <property type="project" value="InterPro"/>
</dbReference>
<dbReference type="GO" id="GO:0005975">
    <property type="term" value="P:carbohydrate metabolic process"/>
    <property type="evidence" value="ECO:0007669"/>
    <property type="project" value="InterPro"/>
</dbReference>
<evidence type="ECO:0000259" key="3">
    <source>
        <dbReference type="PROSITE" id="PS51762"/>
    </source>
</evidence>
<protein>
    <submittedName>
        <fullName evidence="4">Glycoside hydrolase family 16 protein</fullName>
    </submittedName>
</protein>
<dbReference type="Proteomes" id="UP000711391">
    <property type="component" value="Unassembled WGS sequence"/>
</dbReference>
<dbReference type="InterPro" id="IPR050546">
    <property type="entry name" value="Glycosyl_Hydrlase_16"/>
</dbReference>
<evidence type="ECO:0000313" key="4">
    <source>
        <dbReference type="EMBL" id="MBL6817983.1"/>
    </source>
</evidence>
<dbReference type="InterPro" id="IPR013320">
    <property type="entry name" value="ConA-like_dom_sf"/>
</dbReference>
<reference evidence="4" key="1">
    <citation type="submission" date="2020-10" db="EMBL/GenBank/DDBJ databases">
        <title>Microbiome of the Black Sea water column analyzed by genome centric metagenomics.</title>
        <authorList>
            <person name="Cabello-Yeves P.J."/>
            <person name="Callieri C."/>
            <person name="Picazo A."/>
            <person name="Mehrshad M."/>
            <person name="Haro-Moreno J.M."/>
            <person name="Roda-Garcia J."/>
            <person name="Dzembekova N."/>
            <person name="Slabakova V."/>
            <person name="Slabakova N."/>
            <person name="Moncheva S."/>
            <person name="Rodriguez-Valera F."/>
        </authorList>
    </citation>
    <scope>NUCLEOTIDE SEQUENCE</scope>
    <source>
        <strain evidence="4">BS307-5m-G50</strain>
    </source>
</reference>
<name>A0A937IB62_9GAMM</name>
<dbReference type="EMBL" id="JADHQD010000004">
    <property type="protein sequence ID" value="MBL6817983.1"/>
    <property type="molecule type" value="Genomic_DNA"/>
</dbReference>
<keyword evidence="2" id="KW-0732">Signal</keyword>
<dbReference type="PROSITE" id="PS51762">
    <property type="entry name" value="GH16_2"/>
    <property type="match status" value="1"/>
</dbReference>
<keyword evidence="4" id="KW-0378">Hydrolase</keyword>
<dbReference type="PANTHER" id="PTHR10963:SF55">
    <property type="entry name" value="GLYCOSIDE HYDROLASE FAMILY 16 PROTEIN"/>
    <property type="match status" value="1"/>
</dbReference>
<dbReference type="PANTHER" id="PTHR10963">
    <property type="entry name" value="GLYCOSYL HYDROLASE-RELATED"/>
    <property type="match status" value="1"/>
</dbReference>
<dbReference type="CDD" id="cd08023">
    <property type="entry name" value="GH16_laminarinase_like"/>
    <property type="match status" value="1"/>
</dbReference>
<gene>
    <name evidence="4" type="ORF">ISQ64_01095</name>
</gene>
<sequence length="446" mass="49593">MLMNLKFVLNLLLIGTLLSCGGGGGGGSSDSEPPSVFNPVINTFAVSPSSIVVGNYIDLSWTTTNAIECTGSGDWDGAKATGSGNETLTLSEVKTYTFTLTCRGESAQNIVSKSVTVEVSESGGSGSDIYAEDKSSYCASPSNDSSSYWIEEFTSDILDDEIFTYQESNGFCTTPGCPNGDSDFVQGWGNNELQYYTSCRDGYSKNCNSDTNTTENAFIEDGYLKIQPIYNNVSPFEDPYCADKDCSYTWDYTSARIMTSSKNVISPGSEVTVCFKHPEGMGHWPAIWMLPQGFVEGLKKWPNDGENDLVEHMQNHQAYETQSTIHFGTTGTSRNIWKIEAVPANVDFFDKFHSVTMRWQTDKIEYFLDTQTEPYFSIVKDERTEFTNEYWPFNEDFYLIFNVASGGNAGGNPDTSRFCHDIECSNFENKDRARLLIDYIEIKSID</sequence>
<evidence type="ECO:0000256" key="1">
    <source>
        <dbReference type="ARBA" id="ARBA00006865"/>
    </source>
</evidence>
<evidence type="ECO:0000313" key="5">
    <source>
        <dbReference type="Proteomes" id="UP000711391"/>
    </source>
</evidence>